<proteinExistence type="predicted"/>
<comment type="caution">
    <text evidence="1">The sequence shown here is derived from an EMBL/GenBank/DDBJ whole genome shotgun (WGS) entry which is preliminary data.</text>
</comment>
<sequence length="110" mass="12692">MPLSDRKIRKRDRTPLLLFNMMQQNQDATIVREIASGIRSGDEIHQVFVSQPPSSDPQDRLNHWPMPEKVAPLTPIFKHQLQSTIARRGGMDYEEKVDRDSAQEISSFCM</sequence>
<protein>
    <submittedName>
        <fullName evidence="1">Uncharacterized protein</fullName>
    </submittedName>
</protein>
<dbReference type="Proteomes" id="UP000094329">
    <property type="component" value="Unassembled WGS sequence"/>
</dbReference>
<organism evidence="1 2">
    <name type="scientific">Piscirickettsia litoralis</name>
    <dbReference type="NCBI Taxonomy" id="1891921"/>
    <lineage>
        <taxon>Bacteria</taxon>
        <taxon>Pseudomonadati</taxon>
        <taxon>Pseudomonadota</taxon>
        <taxon>Gammaproteobacteria</taxon>
        <taxon>Thiotrichales</taxon>
        <taxon>Piscirickettsiaceae</taxon>
        <taxon>Piscirickettsia</taxon>
    </lineage>
</organism>
<evidence type="ECO:0000313" key="2">
    <source>
        <dbReference type="Proteomes" id="UP000094329"/>
    </source>
</evidence>
<name>A0ABX3A4Y3_9GAMM</name>
<accession>A0ABX3A4Y3</accession>
<evidence type="ECO:0000313" key="1">
    <source>
        <dbReference type="EMBL" id="ODN43674.1"/>
    </source>
</evidence>
<dbReference type="EMBL" id="MDTU01000001">
    <property type="protein sequence ID" value="ODN43674.1"/>
    <property type="molecule type" value="Genomic_DNA"/>
</dbReference>
<gene>
    <name evidence="1" type="ORF">BGC07_13145</name>
</gene>
<dbReference type="RefSeq" id="WP_069313471.1">
    <property type="nucleotide sequence ID" value="NZ_MDTU01000001.1"/>
</dbReference>
<reference evidence="1 2" key="1">
    <citation type="submission" date="2016-08" db="EMBL/GenBank/DDBJ databases">
        <title>Draft genome sequence of Candidatus Piscirickettsia litoralis, from seawater.</title>
        <authorList>
            <person name="Wan X."/>
            <person name="Lee A.J."/>
            <person name="Hou S."/>
            <person name="Donachie S.P."/>
        </authorList>
    </citation>
    <scope>NUCLEOTIDE SEQUENCE [LARGE SCALE GENOMIC DNA]</scope>
    <source>
        <strain evidence="1 2">Y2</strain>
    </source>
</reference>
<keyword evidence="2" id="KW-1185">Reference proteome</keyword>